<dbReference type="OrthoDB" id="77878at2759"/>
<evidence type="ECO:0000256" key="1">
    <source>
        <dbReference type="ARBA" id="ARBA00007387"/>
    </source>
</evidence>
<keyword evidence="4" id="KW-0472">Membrane</keyword>
<evidence type="ECO:0000313" key="7">
    <source>
        <dbReference type="EMBL" id="KAF2076648.1"/>
    </source>
</evidence>
<name>A0A8J4V396_9MYCE</name>
<organism evidence="7 8">
    <name type="scientific">Polysphondylium violaceum</name>
    <dbReference type="NCBI Taxonomy" id="133409"/>
    <lineage>
        <taxon>Eukaryota</taxon>
        <taxon>Amoebozoa</taxon>
        <taxon>Evosea</taxon>
        <taxon>Eumycetozoa</taxon>
        <taxon>Dictyostelia</taxon>
        <taxon>Dictyosteliales</taxon>
        <taxon>Dictyosteliaceae</taxon>
        <taxon>Polysphondylium</taxon>
    </lineage>
</organism>
<dbReference type="PANTHER" id="PTHR12265">
    <property type="entry name" value="TRANSMEMBRANE PROTEIN 53"/>
    <property type="match status" value="1"/>
</dbReference>
<evidence type="ECO:0000313" key="8">
    <source>
        <dbReference type="Proteomes" id="UP000695562"/>
    </source>
</evidence>
<sequence>MLEKSKNFYSSPNTNGQKNIDHSKDLVVLFGWLGAKKSIFRKYVQVWLERGFNAYALDNKMDPSLLIIEKNATKLGFKLGEYLKRYPECQNIYFHIFSNGGGFSFTITIEILKMNYPKVIDQIKGMFIDCCPSMTKDGVKKAFTSAIVNHGPPIVKPLVLLKYIFRKRWDQTKRIQHMIDLPCNYVIVSNVNDDIVDYKEVSIFAENVRKSKFENIVIEKIFENGDHVSGLRHNQVEYLSLLDQLISS</sequence>
<accession>A0A8J4V396</accession>
<dbReference type="PANTHER" id="PTHR12265:SF30">
    <property type="entry name" value="TRANSMEMBRANE PROTEIN 53"/>
    <property type="match status" value="1"/>
</dbReference>
<keyword evidence="2" id="KW-0812">Transmembrane</keyword>
<comment type="subcellular location">
    <subcellularLocation>
        <location evidence="6">Nucleus outer membrane</location>
        <topology evidence="6">Single-pass membrane protein</topology>
    </subcellularLocation>
</comment>
<evidence type="ECO:0000256" key="3">
    <source>
        <dbReference type="ARBA" id="ARBA00022989"/>
    </source>
</evidence>
<dbReference type="EMBL" id="AJWJ01000053">
    <property type="protein sequence ID" value="KAF2076648.1"/>
    <property type="molecule type" value="Genomic_DNA"/>
</dbReference>
<dbReference type="AlphaFoldDB" id="A0A8J4V396"/>
<comment type="caution">
    <text evidence="7">The sequence shown here is derived from an EMBL/GenBank/DDBJ whole genome shotgun (WGS) entry which is preliminary data.</text>
</comment>
<dbReference type="Proteomes" id="UP000695562">
    <property type="component" value="Unassembled WGS sequence"/>
</dbReference>
<dbReference type="InterPro" id="IPR029058">
    <property type="entry name" value="AB_hydrolase_fold"/>
</dbReference>
<comment type="similarity">
    <text evidence="1">Belongs to the TMEM53 family.</text>
</comment>
<evidence type="ECO:0000256" key="5">
    <source>
        <dbReference type="ARBA" id="ARBA00023242"/>
    </source>
</evidence>
<keyword evidence="3" id="KW-1133">Transmembrane helix</keyword>
<keyword evidence="5" id="KW-0539">Nucleus</keyword>
<reference evidence="7" key="1">
    <citation type="submission" date="2020-01" db="EMBL/GenBank/DDBJ databases">
        <title>Development of genomics and gene disruption for Polysphondylium violaceum indicates a role for the polyketide synthase stlB in stalk morphogenesis.</title>
        <authorList>
            <person name="Narita B."/>
            <person name="Kawabe Y."/>
            <person name="Kin K."/>
            <person name="Saito T."/>
            <person name="Gibbs R."/>
            <person name="Kuspa A."/>
            <person name="Muzny D."/>
            <person name="Queller D."/>
            <person name="Richards S."/>
            <person name="Strassman J."/>
            <person name="Sucgang R."/>
            <person name="Worley K."/>
            <person name="Schaap P."/>
        </authorList>
    </citation>
    <scope>NUCLEOTIDE SEQUENCE</scope>
    <source>
        <strain evidence="7">QSvi11</strain>
    </source>
</reference>
<protein>
    <submittedName>
        <fullName evidence="7">Uncharacterized protein</fullName>
    </submittedName>
</protein>
<dbReference type="Pfam" id="PF05705">
    <property type="entry name" value="DUF829"/>
    <property type="match status" value="1"/>
</dbReference>
<evidence type="ECO:0000256" key="2">
    <source>
        <dbReference type="ARBA" id="ARBA00022692"/>
    </source>
</evidence>
<dbReference type="GO" id="GO:0005640">
    <property type="term" value="C:nuclear outer membrane"/>
    <property type="evidence" value="ECO:0007669"/>
    <property type="project" value="UniProtKB-SubCell"/>
</dbReference>
<dbReference type="SUPFAM" id="SSF53474">
    <property type="entry name" value="alpha/beta-Hydrolases"/>
    <property type="match status" value="1"/>
</dbReference>
<keyword evidence="8" id="KW-1185">Reference proteome</keyword>
<gene>
    <name evidence="7" type="ORF">CYY_002018</name>
</gene>
<evidence type="ECO:0000256" key="6">
    <source>
        <dbReference type="ARBA" id="ARBA00034303"/>
    </source>
</evidence>
<dbReference type="InterPro" id="IPR008547">
    <property type="entry name" value="DUF829_TMEM53"/>
</dbReference>
<evidence type="ECO:0000256" key="4">
    <source>
        <dbReference type="ARBA" id="ARBA00023136"/>
    </source>
</evidence>
<proteinExistence type="inferred from homology"/>